<evidence type="ECO:0000313" key="5">
    <source>
        <dbReference type="Proteomes" id="UP000297535"/>
    </source>
</evidence>
<dbReference type="InterPro" id="IPR019949">
    <property type="entry name" value="CmoO-like"/>
</dbReference>
<dbReference type="OrthoDB" id="9780518at2"/>
<dbReference type="Proteomes" id="UP000297535">
    <property type="component" value="Unassembled WGS sequence"/>
</dbReference>
<dbReference type="InterPro" id="IPR011251">
    <property type="entry name" value="Luciferase-like_dom"/>
</dbReference>
<dbReference type="FunFam" id="3.20.20.30:FF:000002">
    <property type="entry name" value="LLM class flavin-dependent oxidoreductase"/>
    <property type="match status" value="1"/>
</dbReference>
<gene>
    <name evidence="4" type="ORF">EU555_14455</name>
</gene>
<comment type="caution">
    <text evidence="4">The sequence shown here is derived from an EMBL/GenBank/DDBJ whole genome shotgun (WGS) entry which is preliminary data.</text>
</comment>
<organism evidence="4 5">
    <name type="scientific">Methylobacterium nonmethylotrophicum</name>
    <dbReference type="NCBI Taxonomy" id="1141884"/>
    <lineage>
        <taxon>Bacteria</taxon>
        <taxon>Pseudomonadati</taxon>
        <taxon>Pseudomonadota</taxon>
        <taxon>Alphaproteobacteria</taxon>
        <taxon>Hyphomicrobiales</taxon>
        <taxon>Methylobacteriaceae</taxon>
        <taxon>Methylobacterium</taxon>
    </lineage>
</organism>
<evidence type="ECO:0000256" key="2">
    <source>
        <dbReference type="ARBA" id="ARBA00074555"/>
    </source>
</evidence>
<dbReference type="GO" id="GO:0005829">
    <property type="term" value="C:cytosol"/>
    <property type="evidence" value="ECO:0007669"/>
    <property type="project" value="TreeGrafter"/>
</dbReference>
<dbReference type="Pfam" id="PF00296">
    <property type="entry name" value="Bac_luciferase"/>
    <property type="match status" value="1"/>
</dbReference>
<evidence type="ECO:0000313" key="4">
    <source>
        <dbReference type="EMBL" id="TGD99097.1"/>
    </source>
</evidence>
<dbReference type="EMBL" id="SRLB01000009">
    <property type="protein sequence ID" value="TGD99097.1"/>
    <property type="molecule type" value="Genomic_DNA"/>
</dbReference>
<proteinExistence type="predicted"/>
<dbReference type="AlphaFoldDB" id="A0A4Z0NST4"/>
<dbReference type="SUPFAM" id="SSF51679">
    <property type="entry name" value="Bacterial luciferase-like"/>
    <property type="match status" value="1"/>
</dbReference>
<name>A0A4Z0NST4_9HYPH</name>
<dbReference type="GO" id="GO:0016705">
    <property type="term" value="F:oxidoreductase activity, acting on paired donors, with incorporation or reduction of molecular oxygen"/>
    <property type="evidence" value="ECO:0007669"/>
    <property type="project" value="InterPro"/>
</dbReference>
<accession>A0A4Z0NST4</accession>
<comment type="similarity">
    <text evidence="1">To bacterial alkanal monooxygenase alpha and beta chains.</text>
</comment>
<dbReference type="InterPro" id="IPR036661">
    <property type="entry name" value="Luciferase-like_sf"/>
</dbReference>
<sequence length="344" mass="36850">MPPLSILDLAPIPRGATPGDALRNTLDLAQHADRWGFTRYWVAEHHNMTGIASAATSVVVGYIAGGTHRIRVGAGGIMLPNHSPMVIAEQFGTLAELYPGRIDLGLGRAPGTDQRTLRALRRDPAASDHFPQDVLELQTLLGPLDEGRVIQAVPGTGTNVPLWILGSSLFGAQLAAMLGLPYAFASHFAPDALMQALEVYRARFEPSAQLAKPHAMVGVNVIAAETDGEARRLFTSAQQAFTNIFRGTRGQLPPPIDDIETYWSGHEKLQASGMLACSVVGSPETVRQGLAAIAARTGADELMVAAAIYDHRARLRSYEILADIQKAESQRAEPVRELAGSGTR</sequence>
<dbReference type="InterPro" id="IPR050766">
    <property type="entry name" value="Bact_Lucif_Oxidored"/>
</dbReference>
<dbReference type="CDD" id="cd00347">
    <property type="entry name" value="Flavin_utilizing_monoxygenases"/>
    <property type="match status" value="1"/>
</dbReference>
<evidence type="ECO:0000256" key="1">
    <source>
        <dbReference type="ARBA" id="ARBA00007789"/>
    </source>
</evidence>
<evidence type="ECO:0000259" key="3">
    <source>
        <dbReference type="Pfam" id="PF00296"/>
    </source>
</evidence>
<dbReference type="Gene3D" id="3.20.20.30">
    <property type="entry name" value="Luciferase-like domain"/>
    <property type="match status" value="1"/>
</dbReference>
<protein>
    <recommendedName>
        <fullName evidence="2">Luciferase-like monooxygenase</fullName>
    </recommendedName>
</protein>
<dbReference type="PANTHER" id="PTHR30137">
    <property type="entry name" value="LUCIFERASE-LIKE MONOOXYGENASE"/>
    <property type="match status" value="1"/>
</dbReference>
<dbReference type="PANTHER" id="PTHR30137:SF6">
    <property type="entry name" value="LUCIFERASE-LIKE MONOOXYGENASE"/>
    <property type="match status" value="1"/>
</dbReference>
<reference evidence="4 5" key="1">
    <citation type="submission" date="2019-04" db="EMBL/GenBank/DDBJ databases">
        <authorList>
            <person name="Feng G."/>
            <person name="Zhu H."/>
        </authorList>
    </citation>
    <scope>NUCLEOTIDE SEQUENCE [LARGE SCALE GENOMIC DNA]</scope>
    <source>
        <strain evidence="4 5">6HR-1</strain>
    </source>
</reference>
<dbReference type="RefSeq" id="WP_135415335.1">
    <property type="nucleotide sequence ID" value="NZ_SRLB01000009.1"/>
</dbReference>
<keyword evidence="5" id="KW-1185">Reference proteome</keyword>
<dbReference type="NCBIfam" id="TIGR03558">
    <property type="entry name" value="oxido_grp_1"/>
    <property type="match status" value="1"/>
</dbReference>
<feature type="domain" description="Luciferase-like" evidence="3">
    <location>
        <begin position="15"/>
        <end position="300"/>
    </location>
</feature>